<dbReference type="OrthoDB" id="565904at2759"/>
<keyword evidence="6 10" id="KW-0732">Signal</keyword>
<dbReference type="GO" id="GO:0008289">
    <property type="term" value="F:lipid binding"/>
    <property type="evidence" value="ECO:0007669"/>
    <property type="project" value="UniProtKB-KW"/>
</dbReference>
<dbReference type="AlphaFoldDB" id="T1PKY8"/>
<protein>
    <recommendedName>
        <fullName evidence="3">Apolipoprotein D</fullName>
    </recommendedName>
</protein>
<keyword evidence="8" id="KW-1015">Disulfide bond</keyword>
<dbReference type="FunFam" id="2.40.128.20:FF:000003">
    <property type="entry name" value="Apolipoprotein D"/>
    <property type="match status" value="1"/>
</dbReference>
<keyword evidence="5" id="KW-0964">Secreted</keyword>
<dbReference type="eggNOG" id="KOG4824">
    <property type="taxonomic scope" value="Eukaryota"/>
</dbReference>
<dbReference type="Gene3D" id="2.40.128.20">
    <property type="match status" value="1"/>
</dbReference>
<organism evidence="12">
    <name type="scientific">Musca domestica</name>
    <name type="common">House fly</name>
    <dbReference type="NCBI Taxonomy" id="7370"/>
    <lineage>
        <taxon>Eukaryota</taxon>
        <taxon>Metazoa</taxon>
        <taxon>Ecdysozoa</taxon>
        <taxon>Arthropoda</taxon>
        <taxon>Hexapoda</taxon>
        <taxon>Insecta</taxon>
        <taxon>Pterygota</taxon>
        <taxon>Neoptera</taxon>
        <taxon>Endopterygota</taxon>
        <taxon>Diptera</taxon>
        <taxon>Brachycera</taxon>
        <taxon>Muscomorpha</taxon>
        <taxon>Muscoidea</taxon>
        <taxon>Muscidae</taxon>
        <taxon>Musca</taxon>
    </lineage>
</organism>
<keyword evidence="7" id="KW-0446">Lipid-binding</keyword>
<evidence type="ECO:0000256" key="9">
    <source>
        <dbReference type="ARBA" id="ARBA00023180"/>
    </source>
</evidence>
<dbReference type="SUPFAM" id="SSF50814">
    <property type="entry name" value="Lipocalins"/>
    <property type="match status" value="1"/>
</dbReference>
<reference evidence="12" key="1">
    <citation type="submission" date="2012-08" db="EMBL/GenBank/DDBJ databases">
        <title>Transcriptome of adult Musca domestica launches a platform for comparative house fly gene expression and characterization of differential gene expression among resistant and susceptible house flies.</title>
        <authorList>
            <person name="Liu N."/>
            <person name="Zhang L."/>
            <person name="Li M."/>
            <person name="Reid W."/>
        </authorList>
    </citation>
    <scope>NUCLEOTIDE SEQUENCE</scope>
    <source>
        <strain evidence="12">ALHF</strain>
        <tissue evidence="12">Whole body</tissue>
    </source>
</reference>
<evidence type="ECO:0000256" key="2">
    <source>
        <dbReference type="ARBA" id="ARBA00006889"/>
    </source>
</evidence>
<accession>T1PKY8</accession>
<dbReference type="InterPro" id="IPR003057">
    <property type="entry name" value="Invtbrt_color"/>
</dbReference>
<dbReference type="InterPro" id="IPR022271">
    <property type="entry name" value="Lipocalin_ApoD"/>
</dbReference>
<dbReference type="GO" id="GO:0005737">
    <property type="term" value="C:cytoplasm"/>
    <property type="evidence" value="ECO:0007669"/>
    <property type="project" value="TreeGrafter"/>
</dbReference>
<dbReference type="PANTHER" id="PTHR10612">
    <property type="entry name" value="APOLIPOPROTEIN D"/>
    <property type="match status" value="1"/>
</dbReference>
<evidence type="ECO:0000313" key="15">
    <source>
        <dbReference type="RefSeq" id="XP_005179291.1"/>
    </source>
</evidence>
<evidence type="ECO:0000259" key="11">
    <source>
        <dbReference type="Pfam" id="PF08212"/>
    </source>
</evidence>
<evidence type="ECO:0000256" key="8">
    <source>
        <dbReference type="ARBA" id="ARBA00023157"/>
    </source>
</evidence>
<feature type="signal peptide" evidence="10">
    <location>
        <begin position="1"/>
        <end position="20"/>
    </location>
</feature>
<dbReference type="RefSeq" id="XP_005179291.1">
    <property type="nucleotide sequence ID" value="XM_005179234.3"/>
</dbReference>
<evidence type="ECO:0000256" key="4">
    <source>
        <dbReference type="ARBA" id="ARBA00022448"/>
    </source>
</evidence>
<dbReference type="InterPro" id="IPR000566">
    <property type="entry name" value="Lipocln_cytosolic_FA-bd_dom"/>
</dbReference>
<dbReference type="PIRSF" id="PIRSF036893">
    <property type="entry name" value="Lipocalin_ApoD"/>
    <property type="match status" value="1"/>
</dbReference>
<feature type="chain" id="PRO_5014212518" description="Apolipoprotein D" evidence="10">
    <location>
        <begin position="21"/>
        <end position="197"/>
    </location>
</feature>
<name>T1PKY8_MUSDO</name>
<sequence length="197" mass="21734">MYKESTLLIVLGAILVGTSGQIIYSGPCPDNIQTVDSLDIQKYLGSWYEYGKYPVYFENEGKCVMAKYTLNADGSVKVQNSLVNERTNIYENIIGSASVVAPGKLFVQFPVSPSYNVSSNYWVLDTDYDNYATVYSCTPLSSESHATIVWILTRDQIPSATVIDKAASALVKNNISLLPLKITNQISCGDVKEQKDM</sequence>
<dbReference type="EnsemblMetazoa" id="MDOA002325-RA">
    <property type="protein sequence ID" value="MDOA002325-PA"/>
    <property type="gene ID" value="MDOA002325"/>
</dbReference>
<dbReference type="GO" id="GO:0005576">
    <property type="term" value="C:extracellular region"/>
    <property type="evidence" value="ECO:0007669"/>
    <property type="project" value="UniProtKB-SubCell"/>
</dbReference>
<keyword evidence="14" id="KW-1185">Reference proteome</keyword>
<dbReference type="GeneID" id="101893129"/>
<reference evidence="15" key="3">
    <citation type="submission" date="2025-04" db="UniProtKB">
        <authorList>
            <consortium name="RefSeq"/>
        </authorList>
    </citation>
    <scope>IDENTIFICATION</scope>
    <source>
        <strain evidence="15">Aabys</strain>
    </source>
</reference>
<evidence type="ECO:0000256" key="10">
    <source>
        <dbReference type="PIRNR" id="PIRNR036893"/>
    </source>
</evidence>
<dbReference type="GO" id="GO:0000302">
    <property type="term" value="P:response to reactive oxygen species"/>
    <property type="evidence" value="ECO:0007669"/>
    <property type="project" value="TreeGrafter"/>
</dbReference>
<evidence type="ECO:0000313" key="12">
    <source>
        <dbReference type="EMBL" id="AFP64020.1"/>
    </source>
</evidence>
<reference evidence="13" key="2">
    <citation type="submission" date="2021-01" db="UniProtKB">
        <authorList>
            <consortium name="EnsemblMetazoa"/>
        </authorList>
    </citation>
    <scope>IDENTIFICATION</scope>
    <source>
        <strain evidence="13">Aabys</strain>
    </source>
</reference>
<evidence type="ECO:0000256" key="3">
    <source>
        <dbReference type="ARBA" id="ARBA00019890"/>
    </source>
</evidence>
<keyword evidence="9" id="KW-0325">Glycoprotein</keyword>
<keyword evidence="4" id="KW-0813">Transport</keyword>
<dbReference type="VEuPathDB" id="VectorBase:MDOMA2_006008"/>
<evidence type="ECO:0000256" key="5">
    <source>
        <dbReference type="ARBA" id="ARBA00022525"/>
    </source>
</evidence>
<dbReference type="PRINTS" id="PR01273">
    <property type="entry name" value="INVTBRTCOLOR"/>
</dbReference>
<dbReference type="Proteomes" id="UP001652621">
    <property type="component" value="Unplaced"/>
</dbReference>
<dbReference type="PANTHER" id="PTHR10612:SF34">
    <property type="entry name" value="APOLIPOPROTEIN D"/>
    <property type="match status" value="1"/>
</dbReference>
<evidence type="ECO:0000313" key="13">
    <source>
        <dbReference type="EnsemblMetazoa" id="MDOA002325-PA"/>
    </source>
</evidence>
<feature type="domain" description="Lipocalin/cytosolic fatty-acid binding" evidence="11">
    <location>
        <begin position="38"/>
        <end position="160"/>
    </location>
</feature>
<gene>
    <name evidence="15" type="primary">LOC101893129</name>
    <name evidence="13" type="synonym">101893129</name>
</gene>
<dbReference type="InterPro" id="IPR012674">
    <property type="entry name" value="Calycin"/>
</dbReference>
<dbReference type="EMBL" id="KA649391">
    <property type="protein sequence ID" value="AFP64020.1"/>
    <property type="molecule type" value="mRNA"/>
</dbReference>
<dbReference type="Pfam" id="PF08212">
    <property type="entry name" value="Lipocalin_2"/>
    <property type="match status" value="1"/>
</dbReference>
<dbReference type="CDD" id="cd19437">
    <property type="entry name" value="lipocalin_apoD-like"/>
    <property type="match status" value="1"/>
</dbReference>
<proteinExistence type="evidence at transcript level"/>
<dbReference type="KEGG" id="mde:101893129"/>
<dbReference type="VEuPathDB" id="VectorBase:MDOA002325"/>
<comment type="similarity">
    <text evidence="2 10">Belongs to the calycin superfamily. Lipocalin family.</text>
</comment>
<evidence type="ECO:0000256" key="1">
    <source>
        <dbReference type="ARBA" id="ARBA00004613"/>
    </source>
</evidence>
<evidence type="ECO:0000256" key="7">
    <source>
        <dbReference type="ARBA" id="ARBA00023121"/>
    </source>
</evidence>
<evidence type="ECO:0000313" key="14">
    <source>
        <dbReference type="Proteomes" id="UP001652621"/>
    </source>
</evidence>
<evidence type="ECO:0000256" key="6">
    <source>
        <dbReference type="ARBA" id="ARBA00022729"/>
    </source>
</evidence>
<dbReference type="GO" id="GO:0006629">
    <property type="term" value="P:lipid metabolic process"/>
    <property type="evidence" value="ECO:0007669"/>
    <property type="project" value="TreeGrafter"/>
</dbReference>
<comment type="subcellular location">
    <subcellularLocation>
        <location evidence="1">Secreted</location>
    </subcellularLocation>
</comment>
<dbReference type="GO" id="GO:0031409">
    <property type="term" value="F:pigment binding"/>
    <property type="evidence" value="ECO:0007669"/>
    <property type="project" value="InterPro"/>
</dbReference>